<feature type="region of interest" description="Disordered" evidence="5">
    <location>
        <begin position="350"/>
        <end position="382"/>
    </location>
</feature>
<feature type="transmembrane region" description="Helical" evidence="6">
    <location>
        <begin position="118"/>
        <end position="141"/>
    </location>
</feature>
<evidence type="ECO:0000313" key="10">
    <source>
        <dbReference type="Proteomes" id="UP000250043"/>
    </source>
</evidence>
<dbReference type="InterPro" id="IPR018820">
    <property type="entry name" value="BRE4-related_DUF2421"/>
</dbReference>
<evidence type="ECO:0000256" key="4">
    <source>
        <dbReference type="ARBA" id="ARBA00023136"/>
    </source>
</evidence>
<comment type="subcellular location">
    <subcellularLocation>
        <location evidence="1">Membrane</location>
        <topology evidence="1">Multi-pass membrane protein</topology>
    </subcellularLocation>
</comment>
<feature type="compositionally biased region" description="Polar residues" evidence="5">
    <location>
        <begin position="358"/>
        <end position="367"/>
    </location>
</feature>
<evidence type="ECO:0000259" key="7">
    <source>
        <dbReference type="Pfam" id="PF10334"/>
    </source>
</evidence>
<keyword evidence="2 6" id="KW-0812">Transmembrane</keyword>
<accession>A0A8E2B0X0</accession>
<dbReference type="OrthoDB" id="68611at2759"/>
<dbReference type="InterPro" id="IPR023244">
    <property type="entry name" value="Brefeldin_A-sensitivity_4"/>
</dbReference>
<feature type="compositionally biased region" description="Acidic residues" evidence="5">
    <location>
        <begin position="373"/>
        <end position="382"/>
    </location>
</feature>
<evidence type="ECO:0008006" key="11">
    <source>
        <dbReference type="Google" id="ProtNLM"/>
    </source>
</evidence>
<keyword evidence="4 6" id="KW-0472">Membrane</keyword>
<evidence type="ECO:0000313" key="9">
    <source>
        <dbReference type="EMBL" id="OCH91682.1"/>
    </source>
</evidence>
<evidence type="ECO:0000256" key="2">
    <source>
        <dbReference type="ARBA" id="ARBA00022692"/>
    </source>
</evidence>
<dbReference type="InterPro" id="IPR049453">
    <property type="entry name" value="Memb_transporter_dom"/>
</dbReference>
<dbReference type="GO" id="GO:0016020">
    <property type="term" value="C:membrane"/>
    <property type="evidence" value="ECO:0007669"/>
    <property type="project" value="UniProtKB-SubCell"/>
</dbReference>
<organism evidence="9 10">
    <name type="scientific">Obba rivulosa</name>
    <dbReference type="NCBI Taxonomy" id="1052685"/>
    <lineage>
        <taxon>Eukaryota</taxon>
        <taxon>Fungi</taxon>
        <taxon>Dikarya</taxon>
        <taxon>Basidiomycota</taxon>
        <taxon>Agaricomycotina</taxon>
        <taxon>Agaricomycetes</taxon>
        <taxon>Polyporales</taxon>
        <taxon>Gelatoporiaceae</taxon>
        <taxon>Obba</taxon>
    </lineage>
</organism>
<evidence type="ECO:0000256" key="1">
    <source>
        <dbReference type="ARBA" id="ARBA00004141"/>
    </source>
</evidence>
<feature type="transmembrane region" description="Helical" evidence="6">
    <location>
        <begin position="59"/>
        <end position="82"/>
    </location>
</feature>
<dbReference type="PRINTS" id="PR02047">
    <property type="entry name" value="BREFELDNASP4"/>
</dbReference>
<feature type="transmembrane region" description="Helical" evidence="6">
    <location>
        <begin position="153"/>
        <end position="171"/>
    </location>
</feature>
<reference evidence="9 10" key="1">
    <citation type="submission" date="2016-07" db="EMBL/GenBank/DDBJ databases">
        <title>Draft genome of the white-rot fungus Obba rivulosa 3A-2.</title>
        <authorList>
            <consortium name="DOE Joint Genome Institute"/>
            <person name="Miettinen O."/>
            <person name="Riley R."/>
            <person name="Acob R."/>
            <person name="Barry K."/>
            <person name="Cullen D."/>
            <person name="De Vries R."/>
            <person name="Hainaut M."/>
            <person name="Hatakka A."/>
            <person name="Henrissat B."/>
            <person name="Hilden K."/>
            <person name="Kuo R."/>
            <person name="Labutti K."/>
            <person name="Lipzen A."/>
            <person name="Makela M.R."/>
            <person name="Sandor L."/>
            <person name="Spatafora J.W."/>
            <person name="Grigoriev I.V."/>
            <person name="Hibbett D.S."/>
        </authorList>
    </citation>
    <scope>NUCLEOTIDE SEQUENCE [LARGE SCALE GENOMIC DNA]</scope>
    <source>
        <strain evidence="9 10">3A-2</strain>
    </source>
</reference>
<dbReference type="PANTHER" id="PTHR47804">
    <property type="entry name" value="60S RIBOSOMAL PROTEIN L19"/>
    <property type="match status" value="1"/>
</dbReference>
<proteinExistence type="predicted"/>
<evidence type="ECO:0000259" key="8">
    <source>
        <dbReference type="Pfam" id="PF13515"/>
    </source>
</evidence>
<feature type="transmembrane region" description="Helical" evidence="6">
    <location>
        <begin position="710"/>
        <end position="728"/>
    </location>
</feature>
<feature type="transmembrane region" description="Helical" evidence="6">
    <location>
        <begin position="201"/>
        <end position="224"/>
    </location>
</feature>
<dbReference type="Pfam" id="PF13515">
    <property type="entry name" value="FUSC_2"/>
    <property type="match status" value="1"/>
</dbReference>
<gene>
    <name evidence="9" type="ORF">OBBRIDRAFT_728270</name>
</gene>
<evidence type="ECO:0000256" key="3">
    <source>
        <dbReference type="ARBA" id="ARBA00022989"/>
    </source>
</evidence>
<dbReference type="PANTHER" id="PTHR47804:SF1">
    <property type="entry name" value="DUF2421 DOMAIN-CONTAINING PROTEIN"/>
    <property type="match status" value="1"/>
</dbReference>
<dbReference type="EMBL" id="KV722381">
    <property type="protein sequence ID" value="OCH91682.1"/>
    <property type="molecule type" value="Genomic_DNA"/>
</dbReference>
<dbReference type="Proteomes" id="UP000250043">
    <property type="component" value="Unassembled WGS sequence"/>
</dbReference>
<feature type="transmembrane region" description="Helical" evidence="6">
    <location>
        <begin position="687"/>
        <end position="704"/>
    </location>
</feature>
<feature type="region of interest" description="Disordered" evidence="5">
    <location>
        <begin position="1"/>
        <end position="31"/>
    </location>
</feature>
<feature type="transmembrane region" description="Helical" evidence="6">
    <location>
        <begin position="764"/>
        <end position="786"/>
    </location>
</feature>
<evidence type="ECO:0000256" key="5">
    <source>
        <dbReference type="SAM" id="MobiDB-lite"/>
    </source>
</evidence>
<keyword evidence="3 6" id="KW-1133">Transmembrane helix</keyword>
<sequence>MIPSPPEGSLSESSFDDDEDDATHRPVAQTLPSKPPSRLLFLRIPTLPVLWRNVLKCSVAYFIGSLFTFSPYLSGFIAGITGKGFDDHTPSRSGHMVATVAVYFNPAKTLGEMVEADIFCSMGLIFAAFISLGSMASFWFLQVRHGWEWLGDLLVLVWVGVGMSIVAWMKMWMSKPTFNTACSMTAIILFVVVVKEGGLQTLFQVTLIVFTGATISNIVCVTLWPQRATRNLQDTMTKTLDSFSTLLRMLTETFLLEEPLHNVSQEKLQRAVDSHQASFTGLKKSLEEAQSERMFGGPSKGGVTSSDPRRSSGQAYEDAVDSLNRLGQHLNGLRSGTTLQYELIKAHRKGKVVIPGRPTSTHTSSKGRSPDETGGDGEDEDEGDIETAVMLQAAADMFGDVVDDVGPPLKALSTMCNTSLKRLKEAFVQATSGREQIMIEPEEFEEMARTIDRALFVFESTSNHAVIRLYRSGYRSGLESRQSGSSAVGEEQRFEGTDGESIFLVYFFIFTLQEFTKELISLVDAVGRICSIERAKANRRGFWKRLKSLVPRIPSSWKRLTRREKRKQSGLHRRFSVLFVPEPHRAAAFPKIRPHAPNTIQTPARANLSFMGRVKQSLWALGSRLREPDMKYAVKTGVATAMLAAPAIIDSTRPTFLEYRGEWALISFFVVMSPTIGATNFLSVHRILGTLLGAVTAASIWTAFPENPYALPIFGFFFSLPCFWIIVAKPRYAQSSRFVLLTYNLTCLYSYNVRRSDIAVIDVAIHRAVAVTVGVIWATIVSHYWWPVEARRQLSRALGDLCLNMGWLYTRLVAFNSCAETDNHISHEEVDHNSMTESTALLTASPGPRLSQSIQQFMAMELHLQIKLIELQGLLAQTQHEPRLKGPFPIALYRSILISLQTILDKLHSMRCVTAREEWCSVHRDFIMPVNRERREMVGNIILYFSVLAACFRLKSPLPPYLPPAEDARQRLADALRNLEVVRNRDVKGSRHLLFFAYALTMKGVIQELDFLGHTMQEAFGVIGQSVEEFEALFRDSPFTPANVV</sequence>
<feature type="domain" description="Integral membrane bound transporter" evidence="8">
    <location>
        <begin position="659"/>
        <end position="781"/>
    </location>
</feature>
<feature type="compositionally biased region" description="Polar residues" evidence="5">
    <location>
        <begin position="302"/>
        <end position="314"/>
    </location>
</feature>
<dbReference type="Pfam" id="PF10334">
    <property type="entry name" value="BRE4"/>
    <property type="match status" value="1"/>
</dbReference>
<protein>
    <recommendedName>
        <fullName evidence="11">DUF2421 domain-containing protein</fullName>
    </recommendedName>
</protein>
<feature type="region of interest" description="Disordered" evidence="5">
    <location>
        <begin position="288"/>
        <end position="317"/>
    </location>
</feature>
<feature type="domain" description="DUF2421" evidence="7">
    <location>
        <begin position="790"/>
        <end position="963"/>
    </location>
</feature>
<evidence type="ECO:0000256" key="6">
    <source>
        <dbReference type="SAM" id="Phobius"/>
    </source>
</evidence>
<keyword evidence="10" id="KW-1185">Reference proteome</keyword>
<dbReference type="InterPro" id="IPR052430">
    <property type="entry name" value="IVT-Associated"/>
</dbReference>
<dbReference type="AlphaFoldDB" id="A0A8E2B0X0"/>
<name>A0A8E2B0X0_9APHY</name>